<protein>
    <submittedName>
        <fullName evidence="11">Oligopeptide transport system permease protein</fullName>
    </submittedName>
</protein>
<evidence type="ECO:0000259" key="10">
    <source>
        <dbReference type="PROSITE" id="PS50928"/>
    </source>
</evidence>
<dbReference type="EMBL" id="FPHT01000036">
    <property type="protein sequence ID" value="SFV79986.1"/>
    <property type="molecule type" value="Genomic_DNA"/>
</dbReference>
<feature type="domain" description="ABC transmembrane type-1" evidence="10">
    <location>
        <begin position="213"/>
        <end position="423"/>
    </location>
</feature>
<keyword evidence="8 9" id="KW-0472">Membrane</keyword>
<dbReference type="InterPro" id="IPR000515">
    <property type="entry name" value="MetI-like"/>
</dbReference>
<evidence type="ECO:0000256" key="3">
    <source>
        <dbReference type="ARBA" id="ARBA00022475"/>
    </source>
</evidence>
<keyword evidence="7 9" id="KW-1133">Transmembrane helix</keyword>
<dbReference type="GO" id="GO:0015031">
    <property type="term" value="P:protein transport"/>
    <property type="evidence" value="ECO:0007669"/>
    <property type="project" value="UniProtKB-KW"/>
</dbReference>
<dbReference type="InterPro" id="IPR035906">
    <property type="entry name" value="MetI-like_sf"/>
</dbReference>
<gene>
    <name evidence="11" type="ORF">MNB_SUP05-10-1079</name>
    <name evidence="12" type="ORF">MNB_SUP05-12-1074</name>
    <name evidence="13" type="ORF">MNB_SUP05-7-912</name>
</gene>
<dbReference type="CDD" id="cd06261">
    <property type="entry name" value="TM_PBP2"/>
    <property type="match status" value="1"/>
</dbReference>
<evidence type="ECO:0000313" key="13">
    <source>
        <dbReference type="EMBL" id="SFV84591.1"/>
    </source>
</evidence>
<dbReference type="GO" id="GO:0055085">
    <property type="term" value="P:transmembrane transport"/>
    <property type="evidence" value="ECO:0007669"/>
    <property type="project" value="InterPro"/>
</dbReference>
<keyword evidence="6" id="KW-0653">Protein transport</keyword>
<dbReference type="InterPro" id="IPR050366">
    <property type="entry name" value="BP-dependent_transpt_permease"/>
</dbReference>
<keyword evidence="4 9" id="KW-0812">Transmembrane</keyword>
<evidence type="ECO:0000256" key="2">
    <source>
        <dbReference type="ARBA" id="ARBA00022448"/>
    </source>
</evidence>
<dbReference type="GO" id="GO:0005886">
    <property type="term" value="C:plasma membrane"/>
    <property type="evidence" value="ECO:0007669"/>
    <property type="project" value="UniProtKB-SubCell"/>
</dbReference>
<dbReference type="PANTHER" id="PTHR43386">
    <property type="entry name" value="OLIGOPEPTIDE TRANSPORT SYSTEM PERMEASE PROTEIN APPC"/>
    <property type="match status" value="1"/>
</dbReference>
<feature type="transmembrane region" description="Helical" evidence="9">
    <location>
        <begin position="141"/>
        <end position="160"/>
    </location>
</feature>
<feature type="transmembrane region" description="Helical" evidence="9">
    <location>
        <begin position="39"/>
        <end position="58"/>
    </location>
</feature>
<feature type="transmembrane region" description="Helical" evidence="9">
    <location>
        <begin position="172"/>
        <end position="196"/>
    </location>
</feature>
<name>A0A1W1DBJ9_9ZZZZ</name>
<keyword evidence="5" id="KW-0571">Peptide transport</keyword>
<dbReference type="AlphaFoldDB" id="A0A1W1DBJ9"/>
<evidence type="ECO:0000313" key="12">
    <source>
        <dbReference type="EMBL" id="SFV79986.1"/>
    </source>
</evidence>
<feature type="transmembrane region" description="Helical" evidence="9">
    <location>
        <begin position="6"/>
        <end position="27"/>
    </location>
</feature>
<dbReference type="Pfam" id="PF00528">
    <property type="entry name" value="BPD_transp_1"/>
    <property type="match status" value="1"/>
</dbReference>
<feature type="transmembrane region" description="Helical" evidence="9">
    <location>
        <begin position="251"/>
        <end position="274"/>
    </location>
</feature>
<evidence type="ECO:0000256" key="8">
    <source>
        <dbReference type="ARBA" id="ARBA00023136"/>
    </source>
</evidence>
<dbReference type="PROSITE" id="PS50928">
    <property type="entry name" value="ABC_TM1"/>
    <property type="match status" value="1"/>
</dbReference>
<keyword evidence="3" id="KW-1003">Cell membrane</keyword>
<evidence type="ECO:0000256" key="4">
    <source>
        <dbReference type="ARBA" id="ARBA00022692"/>
    </source>
</evidence>
<evidence type="ECO:0000256" key="9">
    <source>
        <dbReference type="SAM" id="Phobius"/>
    </source>
</evidence>
<dbReference type="EMBL" id="FPHQ01000242">
    <property type="protein sequence ID" value="SFV77890.1"/>
    <property type="molecule type" value="Genomic_DNA"/>
</dbReference>
<comment type="subcellular location">
    <subcellularLocation>
        <location evidence="1">Cell membrane</location>
        <topology evidence="1">Multi-pass membrane protein</topology>
    </subcellularLocation>
</comment>
<dbReference type="PANTHER" id="PTHR43386:SF24">
    <property type="entry name" value="OLIGOPEPTIDE TRANSPORT SYSTEM PERMEASE PROTEIN AMID"/>
    <property type="match status" value="1"/>
</dbReference>
<dbReference type="EMBL" id="FPHW01000147">
    <property type="protein sequence ID" value="SFV84591.1"/>
    <property type="molecule type" value="Genomic_DNA"/>
</dbReference>
<dbReference type="Gene3D" id="1.10.3720.10">
    <property type="entry name" value="MetI-like"/>
    <property type="match status" value="1"/>
</dbReference>
<organism evidence="11">
    <name type="scientific">hydrothermal vent metagenome</name>
    <dbReference type="NCBI Taxonomy" id="652676"/>
    <lineage>
        <taxon>unclassified sequences</taxon>
        <taxon>metagenomes</taxon>
        <taxon>ecological metagenomes</taxon>
    </lineage>
</organism>
<evidence type="ECO:0000256" key="5">
    <source>
        <dbReference type="ARBA" id="ARBA00022856"/>
    </source>
</evidence>
<feature type="transmembrane region" description="Helical" evidence="9">
    <location>
        <begin position="294"/>
        <end position="313"/>
    </location>
</feature>
<feature type="transmembrane region" description="Helical" evidence="9">
    <location>
        <begin position="348"/>
        <end position="373"/>
    </location>
</feature>
<accession>A0A1W1DBJ9</accession>
<feature type="transmembrane region" description="Helical" evidence="9">
    <location>
        <begin position="216"/>
        <end position="239"/>
    </location>
</feature>
<evidence type="ECO:0000256" key="7">
    <source>
        <dbReference type="ARBA" id="ARBA00022989"/>
    </source>
</evidence>
<dbReference type="GO" id="GO:0015833">
    <property type="term" value="P:peptide transport"/>
    <property type="evidence" value="ECO:0007669"/>
    <property type="project" value="UniProtKB-KW"/>
</dbReference>
<sequence>MTFIWLWTDFLLWLLFALTIFAVVKIRGNDLLHQKWQKIFAQPLALSAFIVFTFYIVIGLSDSIHFRFDKDTTTYSVLDRVLLPALEADEKTYSTPLNYEQFSKEYLDSGLRGRVHLNLVSSEITNPSDNTKQILTITANVLFYTAAIFVAFILLLEQFTSINTRSKNSRPALVTIFVLVFFCIWTILMMPNYHILGTDKAGIDVFYKAVKSIRTGMIFGLLTTLLALPPAIILGLMAGYFKGKTDDVIQYIYTTINAIPGILLIAALVLILQVYMDEHASDYASSLERSDLKLLLLCVILALTSWTGLCRLIRAETLKLSELEFVQAAKVFGVSNIKILFNHLMPNVMHLVLISIVLDFSGLVLIEAVLSYIGVGVDATTMSWGNMINAARLELSTDPVVWWPLASSFIFMFILVLSANLFADRVRQVFDPKGDTDE</sequence>
<feature type="transmembrane region" description="Helical" evidence="9">
    <location>
        <begin position="401"/>
        <end position="423"/>
    </location>
</feature>
<reference evidence="11" key="1">
    <citation type="submission" date="2016-10" db="EMBL/GenBank/DDBJ databases">
        <authorList>
            <person name="de Groot N.N."/>
        </authorList>
    </citation>
    <scope>NUCLEOTIDE SEQUENCE</scope>
</reference>
<dbReference type="SUPFAM" id="SSF161098">
    <property type="entry name" value="MetI-like"/>
    <property type="match status" value="1"/>
</dbReference>
<evidence type="ECO:0000313" key="11">
    <source>
        <dbReference type="EMBL" id="SFV77890.1"/>
    </source>
</evidence>
<evidence type="ECO:0000256" key="1">
    <source>
        <dbReference type="ARBA" id="ARBA00004651"/>
    </source>
</evidence>
<keyword evidence="2" id="KW-0813">Transport</keyword>
<evidence type="ECO:0000256" key="6">
    <source>
        <dbReference type="ARBA" id="ARBA00022927"/>
    </source>
</evidence>
<proteinExistence type="predicted"/>